<name>A0A3R7EKN9_9ACTN</name>
<dbReference type="EMBL" id="JNAD02000017">
    <property type="protein sequence ID" value="RKM91536.1"/>
    <property type="molecule type" value="Genomic_DNA"/>
</dbReference>
<sequence length="246" mass="28005">MPPESALLESRALRESLAARTGVLDKVKVLAMLPDGLHVTTRMVAEYFEVSHDTVKTLVKRHREELSSHGLRTLRGSELRFFERSTMDPSEGSYPQGRVHLTLFTRRTVLNAAMLLRDSDVARAVRRYLLDVEEEAGRAHREAVGDRPSPERSLEARMTVVESCLADVGAALRELGPVLRRTSDRLDRIDERLDGMDRRIAFMDRRLDNTNQVVCAMSERMAGMDVRLRQLQEETARCPRPRGGRR</sequence>
<dbReference type="AlphaFoldDB" id="A0A3R7EKN9"/>
<dbReference type="OrthoDB" id="3527311at2"/>
<evidence type="ECO:0000313" key="2">
    <source>
        <dbReference type="Proteomes" id="UP000028058"/>
    </source>
</evidence>
<keyword evidence="2" id="KW-1185">Reference proteome</keyword>
<evidence type="ECO:0000313" key="1">
    <source>
        <dbReference type="EMBL" id="RKM91536.1"/>
    </source>
</evidence>
<gene>
    <name evidence="1" type="ORF">SFRA_028800</name>
</gene>
<reference evidence="1 2" key="1">
    <citation type="journal article" date="2014" name="Genome Announc.">
        <title>Draft Genome Sequence of Streptomyces fradiae ATCC 19609, a Strain Highly Sensitive to Antibiotics.</title>
        <authorList>
            <person name="Bekker O.B."/>
            <person name="Klimina K.M."/>
            <person name="Vatlin A.A."/>
            <person name="Zakharevich N.V."/>
            <person name="Kasianov A.S."/>
            <person name="Danilenko V.N."/>
        </authorList>
    </citation>
    <scope>NUCLEOTIDE SEQUENCE [LARGE SCALE GENOMIC DNA]</scope>
    <source>
        <strain evidence="1 2">ATCC 19609</strain>
    </source>
</reference>
<proteinExistence type="predicted"/>
<comment type="caution">
    <text evidence="1">The sequence shown here is derived from an EMBL/GenBank/DDBJ whole genome shotgun (WGS) entry which is preliminary data.</text>
</comment>
<protein>
    <submittedName>
        <fullName evidence="1">Uncharacterized protein</fullName>
    </submittedName>
</protein>
<organism evidence="1 2">
    <name type="scientific">Streptomyces xinghaiensis</name>
    <dbReference type="NCBI Taxonomy" id="1038928"/>
    <lineage>
        <taxon>Bacteria</taxon>
        <taxon>Bacillati</taxon>
        <taxon>Actinomycetota</taxon>
        <taxon>Actinomycetes</taxon>
        <taxon>Kitasatosporales</taxon>
        <taxon>Streptomycetaceae</taxon>
        <taxon>Streptomyces</taxon>
    </lineage>
</organism>
<dbReference type="RefSeq" id="WP_043464509.1">
    <property type="nucleotide sequence ID" value="NZ_CP134822.1"/>
</dbReference>
<accession>A0A3R7EKN9</accession>
<dbReference type="Proteomes" id="UP000028058">
    <property type="component" value="Unassembled WGS sequence"/>
</dbReference>